<keyword evidence="2" id="KW-1185">Reference proteome</keyword>
<gene>
    <name evidence="1" type="ORF">NPIL_21831</name>
</gene>
<comment type="caution">
    <text evidence="1">The sequence shown here is derived from an EMBL/GenBank/DDBJ whole genome shotgun (WGS) entry which is preliminary data.</text>
</comment>
<sequence>MAASGKWHGQRQNGATEEVAGPAKVFLKNGFGAKMCSRKCALKGKCCTKCMLMKVASSGRPASGGVCKGNSNGWWYCSGQRGNAVAVWKMLQKR</sequence>
<dbReference type="EMBL" id="BMAW01035165">
    <property type="protein sequence ID" value="GFU38636.1"/>
    <property type="molecule type" value="Genomic_DNA"/>
</dbReference>
<protein>
    <submittedName>
        <fullName evidence="1">Uncharacterized protein</fullName>
    </submittedName>
</protein>
<dbReference type="Proteomes" id="UP000887013">
    <property type="component" value="Unassembled WGS sequence"/>
</dbReference>
<dbReference type="AlphaFoldDB" id="A0A8X6UQ73"/>
<reference evidence="1" key="1">
    <citation type="submission" date="2020-08" db="EMBL/GenBank/DDBJ databases">
        <title>Multicomponent nature underlies the extraordinary mechanical properties of spider dragline silk.</title>
        <authorList>
            <person name="Kono N."/>
            <person name="Nakamura H."/>
            <person name="Mori M."/>
            <person name="Yoshida Y."/>
            <person name="Ohtoshi R."/>
            <person name="Malay A.D."/>
            <person name="Moran D.A.P."/>
            <person name="Tomita M."/>
            <person name="Numata K."/>
            <person name="Arakawa K."/>
        </authorList>
    </citation>
    <scope>NUCLEOTIDE SEQUENCE</scope>
</reference>
<evidence type="ECO:0000313" key="1">
    <source>
        <dbReference type="EMBL" id="GFU38636.1"/>
    </source>
</evidence>
<organism evidence="1 2">
    <name type="scientific">Nephila pilipes</name>
    <name type="common">Giant wood spider</name>
    <name type="synonym">Nephila maculata</name>
    <dbReference type="NCBI Taxonomy" id="299642"/>
    <lineage>
        <taxon>Eukaryota</taxon>
        <taxon>Metazoa</taxon>
        <taxon>Ecdysozoa</taxon>
        <taxon>Arthropoda</taxon>
        <taxon>Chelicerata</taxon>
        <taxon>Arachnida</taxon>
        <taxon>Araneae</taxon>
        <taxon>Araneomorphae</taxon>
        <taxon>Entelegynae</taxon>
        <taxon>Araneoidea</taxon>
        <taxon>Nephilidae</taxon>
        <taxon>Nephila</taxon>
    </lineage>
</organism>
<accession>A0A8X6UQ73</accession>
<name>A0A8X6UQ73_NEPPI</name>
<proteinExistence type="predicted"/>
<evidence type="ECO:0000313" key="2">
    <source>
        <dbReference type="Proteomes" id="UP000887013"/>
    </source>
</evidence>